<organism evidence="1 2">
    <name type="scientific">Chromatium okenii</name>
    <dbReference type="NCBI Taxonomy" id="61644"/>
    <lineage>
        <taxon>Bacteria</taxon>
        <taxon>Pseudomonadati</taxon>
        <taxon>Pseudomonadota</taxon>
        <taxon>Gammaproteobacteria</taxon>
        <taxon>Chromatiales</taxon>
        <taxon>Chromatiaceae</taxon>
        <taxon>Chromatium</taxon>
    </lineage>
</organism>
<reference evidence="1 2" key="1">
    <citation type="submission" date="2018-01" db="EMBL/GenBank/DDBJ databases">
        <title>The complete genome sequence of Chromatium okenii LaCa, a purple sulfur bacterium with a turbulent life.</title>
        <authorList>
            <person name="Luedin S.M."/>
            <person name="Liechti N."/>
            <person name="Storelli N."/>
            <person name="Danza F."/>
            <person name="Wittwer M."/>
            <person name="Pothier J.F."/>
            <person name="Tonolla M.A."/>
        </authorList>
    </citation>
    <scope>NUCLEOTIDE SEQUENCE [LARGE SCALE GENOMIC DNA]</scope>
    <source>
        <strain evidence="1 2">LaCa</strain>
    </source>
</reference>
<sequence length="343" mass="37594">MTPSLTLICPGLLGPLPLLPQPRPVVPALDRLIGRATRIAAPAPLQHDDPLAVVLAHCGMFAPAEQTLPTAELSVLGEDGVMDATGYWFHADPVHLRADRERLLCFAGAAIAPDRAEADALVTLFNAHFANDGLQLIAPTPQRWYLRVAQPTEVQMPPLAQIQGMALETTLVCGAGARHWHSLLNEVQMLFFNSAVNHARERLRRPVISGIWTWGGGALPAVPTGVEVPAVFVGEHPLLRGLARHTGREYLTLAQWRERAPLDNALIYYETLQTALLAQDLTAWTTALLALDVDLAATAAQLRSGALAQVLIDACQNNQLQVIRGHALRWKFWQRRGFFEEFT</sequence>
<dbReference type="RefSeq" id="WP_105074823.1">
    <property type="nucleotide sequence ID" value="NZ_PPGH01000038.1"/>
</dbReference>
<dbReference type="AlphaFoldDB" id="A0A2S7XMH4"/>
<evidence type="ECO:0000313" key="1">
    <source>
        <dbReference type="EMBL" id="PQJ94856.1"/>
    </source>
</evidence>
<evidence type="ECO:0000313" key="2">
    <source>
        <dbReference type="Proteomes" id="UP000239936"/>
    </source>
</evidence>
<name>A0A2S7XMH4_9GAMM</name>
<protein>
    <submittedName>
        <fullName evidence="1">Phosphoglycerate mutase</fullName>
    </submittedName>
</protein>
<proteinExistence type="predicted"/>
<accession>A0A2S7XMH4</accession>
<dbReference type="Proteomes" id="UP000239936">
    <property type="component" value="Unassembled WGS sequence"/>
</dbReference>
<gene>
    <name evidence="1" type="ORF">CXB77_17070</name>
</gene>
<dbReference type="OrthoDB" id="5295974at2"/>
<comment type="caution">
    <text evidence="1">The sequence shown here is derived from an EMBL/GenBank/DDBJ whole genome shotgun (WGS) entry which is preliminary data.</text>
</comment>
<keyword evidence="2" id="KW-1185">Reference proteome</keyword>
<dbReference type="EMBL" id="PPGH01000038">
    <property type="protein sequence ID" value="PQJ94856.1"/>
    <property type="molecule type" value="Genomic_DNA"/>
</dbReference>